<gene>
    <name evidence="1" type="ORF">PX52LOC_03453</name>
</gene>
<dbReference type="KEGG" id="lrs:PX52LOC_03453"/>
<name>A0A5C1AEW4_9BACT</name>
<evidence type="ECO:0000313" key="2">
    <source>
        <dbReference type="Proteomes" id="UP000324974"/>
    </source>
</evidence>
<dbReference type="Proteomes" id="UP000324974">
    <property type="component" value="Chromosome"/>
</dbReference>
<evidence type="ECO:0000313" key="1">
    <source>
        <dbReference type="EMBL" id="QEL16496.1"/>
    </source>
</evidence>
<reference evidence="2" key="1">
    <citation type="submission" date="2019-08" db="EMBL/GenBank/DDBJ databases">
        <title>Limnoglobus roseus gen. nov., sp. nov., a novel freshwater planctomycete with a giant genome from the family Gemmataceae.</title>
        <authorList>
            <person name="Kulichevskaya I.S."/>
            <person name="Naumoff D.G."/>
            <person name="Miroshnikov K."/>
            <person name="Ivanova A."/>
            <person name="Philippov D.A."/>
            <person name="Hakobyan A."/>
            <person name="Rijpstra I.C."/>
            <person name="Sinninghe Damste J.S."/>
            <person name="Liesack W."/>
            <person name="Dedysh S.N."/>
        </authorList>
    </citation>
    <scope>NUCLEOTIDE SEQUENCE [LARGE SCALE GENOMIC DNA]</scope>
    <source>
        <strain evidence="2">PX52</strain>
    </source>
</reference>
<dbReference type="RefSeq" id="WP_149111221.1">
    <property type="nucleotide sequence ID" value="NZ_CP042425.1"/>
</dbReference>
<dbReference type="AlphaFoldDB" id="A0A5C1AEW4"/>
<dbReference type="OrthoDB" id="283165at2"/>
<protein>
    <submittedName>
        <fullName evidence="1">Uncharacterized protein</fullName>
    </submittedName>
</protein>
<proteinExistence type="predicted"/>
<accession>A0A5C1AEW4</accession>
<organism evidence="1 2">
    <name type="scientific">Limnoglobus roseus</name>
    <dbReference type="NCBI Taxonomy" id="2598579"/>
    <lineage>
        <taxon>Bacteria</taxon>
        <taxon>Pseudomonadati</taxon>
        <taxon>Planctomycetota</taxon>
        <taxon>Planctomycetia</taxon>
        <taxon>Gemmatales</taxon>
        <taxon>Gemmataceae</taxon>
        <taxon>Limnoglobus</taxon>
    </lineage>
</organism>
<sequence length="126" mass="14771">MRLDLKTIAARMRTAETEQLMDRVTVFREEMEPAAVDLIEGELARRGVTDEQLVHHLRVRIERAVLRDDGTVVRCNFCERPAVVQARGWFRIFRFVPLYPRLFSYCVVHERKPKTPLGIPTEDAYE</sequence>
<keyword evidence="2" id="KW-1185">Reference proteome</keyword>
<dbReference type="EMBL" id="CP042425">
    <property type="protein sequence ID" value="QEL16496.1"/>
    <property type="molecule type" value="Genomic_DNA"/>
</dbReference>